<evidence type="ECO:0000313" key="4">
    <source>
        <dbReference type="Proteomes" id="UP000217076"/>
    </source>
</evidence>
<feature type="domain" description="HMA" evidence="2">
    <location>
        <begin position="1"/>
        <end position="67"/>
    </location>
</feature>
<dbReference type="GO" id="GO:0046872">
    <property type="term" value="F:metal ion binding"/>
    <property type="evidence" value="ECO:0007669"/>
    <property type="project" value="UniProtKB-KW"/>
</dbReference>
<dbReference type="EMBL" id="FNCV01000001">
    <property type="protein sequence ID" value="SDG44080.1"/>
    <property type="molecule type" value="Genomic_DNA"/>
</dbReference>
<dbReference type="RefSeq" id="WP_092614181.1">
    <property type="nucleotide sequence ID" value="NZ_FNCV01000001.1"/>
</dbReference>
<dbReference type="OrthoDB" id="9801832at2"/>
<dbReference type="Proteomes" id="UP000217076">
    <property type="component" value="Unassembled WGS sequence"/>
</dbReference>
<evidence type="ECO:0000313" key="3">
    <source>
        <dbReference type="EMBL" id="SDG44080.1"/>
    </source>
</evidence>
<dbReference type="AlphaFoldDB" id="A0A1G7UBE6"/>
<dbReference type="InterPro" id="IPR006121">
    <property type="entry name" value="HMA_dom"/>
</dbReference>
<dbReference type="PROSITE" id="PS01047">
    <property type="entry name" value="HMA_1"/>
    <property type="match status" value="1"/>
</dbReference>
<accession>A0A1G7UBE6</accession>
<dbReference type="InterPro" id="IPR036163">
    <property type="entry name" value="HMA_dom_sf"/>
</dbReference>
<dbReference type="CDD" id="cd00371">
    <property type="entry name" value="HMA"/>
    <property type="match status" value="1"/>
</dbReference>
<proteinExistence type="predicted"/>
<dbReference type="Pfam" id="PF00403">
    <property type="entry name" value="HMA"/>
    <property type="match status" value="1"/>
</dbReference>
<dbReference type="Gene3D" id="3.30.70.100">
    <property type="match status" value="1"/>
</dbReference>
<keyword evidence="4" id="KW-1185">Reference proteome</keyword>
<organism evidence="3 4">
    <name type="scientific">Roseospirillum parvum</name>
    <dbReference type="NCBI Taxonomy" id="83401"/>
    <lineage>
        <taxon>Bacteria</taxon>
        <taxon>Pseudomonadati</taxon>
        <taxon>Pseudomonadota</taxon>
        <taxon>Alphaproteobacteria</taxon>
        <taxon>Rhodospirillales</taxon>
        <taxon>Rhodospirillaceae</taxon>
        <taxon>Roseospirillum</taxon>
    </lineage>
</organism>
<reference evidence="4" key="1">
    <citation type="submission" date="2016-10" db="EMBL/GenBank/DDBJ databases">
        <authorList>
            <person name="Varghese N."/>
            <person name="Submissions S."/>
        </authorList>
    </citation>
    <scope>NUCLEOTIDE SEQUENCE [LARGE SCALE GENOMIC DNA]</scope>
    <source>
        <strain evidence="4">930I</strain>
    </source>
</reference>
<evidence type="ECO:0000256" key="1">
    <source>
        <dbReference type="ARBA" id="ARBA00022723"/>
    </source>
</evidence>
<sequence>MSTYHVAGMKCGGCAVSVEQAVREAVPGAQVSVDVDSGRVTVDAELAPAELSAKVEEAVETAGFAFGGAA</sequence>
<name>A0A1G7UBE6_9PROT</name>
<protein>
    <submittedName>
        <fullName evidence="3">Copper chaperone</fullName>
    </submittedName>
</protein>
<gene>
    <name evidence="3" type="ORF">SAMN05421742_101255</name>
</gene>
<dbReference type="SUPFAM" id="SSF55008">
    <property type="entry name" value="HMA, heavy metal-associated domain"/>
    <property type="match status" value="1"/>
</dbReference>
<keyword evidence="1" id="KW-0479">Metal-binding</keyword>
<evidence type="ECO:0000259" key="2">
    <source>
        <dbReference type="PROSITE" id="PS50846"/>
    </source>
</evidence>
<dbReference type="PROSITE" id="PS50846">
    <property type="entry name" value="HMA_2"/>
    <property type="match status" value="1"/>
</dbReference>
<dbReference type="STRING" id="83401.SAMN05421742_101255"/>
<dbReference type="InterPro" id="IPR017969">
    <property type="entry name" value="Heavy-metal-associated_CS"/>
</dbReference>